<organism evidence="2 3">
    <name type="scientific">Sphingomonas glacialis</name>
    <dbReference type="NCBI Taxonomy" id="658225"/>
    <lineage>
        <taxon>Bacteria</taxon>
        <taxon>Pseudomonadati</taxon>
        <taxon>Pseudomonadota</taxon>
        <taxon>Alphaproteobacteria</taxon>
        <taxon>Sphingomonadales</taxon>
        <taxon>Sphingomonadaceae</taxon>
        <taxon>Sphingomonas</taxon>
    </lineage>
</organism>
<gene>
    <name evidence="2" type="ORF">EAH76_20570</name>
</gene>
<keyword evidence="3" id="KW-1185">Reference proteome</keyword>
<comment type="caution">
    <text evidence="2">The sequence shown here is derived from an EMBL/GenBank/DDBJ whole genome shotgun (WGS) entry which is preliminary data.</text>
</comment>
<reference evidence="2 3" key="1">
    <citation type="journal article" date="2019" name="Environ. Microbiol.">
        <title>Species interactions and distinct microbial communities in high Arctic permafrost affected cryosols are associated with the CH4 and CO2 gas fluxes.</title>
        <authorList>
            <person name="Altshuler I."/>
            <person name="Hamel J."/>
            <person name="Turney S."/>
            <person name="Magnuson E."/>
            <person name="Levesque R."/>
            <person name="Greer C."/>
            <person name="Whyte L.G."/>
        </authorList>
    </citation>
    <scope>NUCLEOTIDE SEQUENCE [LARGE SCALE GENOMIC DNA]</scope>
    <source>
        <strain evidence="2 3">E6.1</strain>
    </source>
</reference>
<feature type="domain" description="Glycosyltransferase subfamily 4-like N-terminal" evidence="1">
    <location>
        <begin position="18"/>
        <end position="175"/>
    </location>
</feature>
<dbReference type="GO" id="GO:0016757">
    <property type="term" value="F:glycosyltransferase activity"/>
    <property type="evidence" value="ECO:0007669"/>
    <property type="project" value="UniProtKB-ARBA"/>
</dbReference>
<protein>
    <submittedName>
        <fullName evidence="2">Glycosyltransferase family 4 protein</fullName>
    </submittedName>
</protein>
<dbReference type="Pfam" id="PF13692">
    <property type="entry name" value="Glyco_trans_1_4"/>
    <property type="match status" value="1"/>
</dbReference>
<dbReference type="SUPFAM" id="SSF53756">
    <property type="entry name" value="UDP-Glycosyltransferase/glycogen phosphorylase"/>
    <property type="match status" value="1"/>
</dbReference>
<evidence type="ECO:0000313" key="3">
    <source>
        <dbReference type="Proteomes" id="UP000319931"/>
    </source>
</evidence>
<name>A0A502FG55_9SPHN</name>
<dbReference type="InterPro" id="IPR028098">
    <property type="entry name" value="Glyco_trans_4-like_N"/>
</dbReference>
<accession>A0A502FG55</accession>
<dbReference type="EMBL" id="RCZC01000009">
    <property type="protein sequence ID" value="TPG48354.1"/>
    <property type="molecule type" value="Genomic_DNA"/>
</dbReference>
<dbReference type="AlphaFoldDB" id="A0A502FG55"/>
<dbReference type="Gene3D" id="3.40.50.2000">
    <property type="entry name" value="Glycogen Phosphorylase B"/>
    <property type="match status" value="2"/>
</dbReference>
<evidence type="ECO:0000259" key="1">
    <source>
        <dbReference type="Pfam" id="PF13439"/>
    </source>
</evidence>
<keyword evidence="2" id="KW-0808">Transferase</keyword>
<dbReference type="OrthoDB" id="9801573at2"/>
<sequence>MRIAVIAHLRHPIAMPFMGGMEAHCHQLVTALVARGHDVTLFASGDSDPVLPLHPIAERHYEAVLPWAQWHGTRELTAFQDTAFGHAWNAIAGGNFDIVHNNTMHPTLHVLAKRDRRPMVTSLHVPPFAGLADAIAANAAAWMRQTTTSRAHLATWWTRPPETASVVHNGIDTSRWQFRPSGNGRAVWAGRITPNKGTAVALEAARLADIDLDVIGPIDCMDYFTDRVAPLLDHRRVYRGLLGGQALIDAVGSASVLLSTPMWDEPFGLIAAEALACGVPVAALDRGAMREVVGDCGVLATDDASLANAISRSVAISRTACRDRVERLFSLTSMIDGYERSYAAAIAASRVSSCASTMDVLA</sequence>
<dbReference type="PANTHER" id="PTHR12526:SF595">
    <property type="entry name" value="BLL5217 PROTEIN"/>
    <property type="match status" value="1"/>
</dbReference>
<proteinExistence type="predicted"/>
<dbReference type="PANTHER" id="PTHR12526">
    <property type="entry name" value="GLYCOSYLTRANSFERASE"/>
    <property type="match status" value="1"/>
</dbReference>
<evidence type="ECO:0000313" key="2">
    <source>
        <dbReference type="EMBL" id="TPG48354.1"/>
    </source>
</evidence>
<dbReference type="Proteomes" id="UP000319931">
    <property type="component" value="Unassembled WGS sequence"/>
</dbReference>
<dbReference type="Pfam" id="PF13439">
    <property type="entry name" value="Glyco_transf_4"/>
    <property type="match status" value="1"/>
</dbReference>